<reference evidence="2 3" key="1">
    <citation type="submission" date="2017-11" db="EMBL/GenBank/DDBJ databases">
        <title>Genome-resolved metagenomics identifies genetic mobility, metabolic interactions, and unexpected diversity in perchlorate-reducing communities.</title>
        <authorList>
            <person name="Barnum T.P."/>
            <person name="Figueroa I.A."/>
            <person name="Carlstrom C.I."/>
            <person name="Lucas L.N."/>
            <person name="Engelbrektson A.L."/>
            <person name="Coates J.D."/>
        </authorList>
    </citation>
    <scope>NUCLEOTIDE SEQUENCE [LARGE SCALE GENOMIC DNA]</scope>
    <source>
        <strain evidence="2">BM706</strain>
    </source>
</reference>
<organism evidence="2 3">
    <name type="scientific">Muiribacterium halophilum</name>
    <dbReference type="NCBI Taxonomy" id="2053465"/>
    <lineage>
        <taxon>Bacteria</taxon>
        <taxon>Candidatus Muiribacteriota</taxon>
        <taxon>Candidatus Muiribacteriia</taxon>
        <taxon>Candidatus Muiribacteriales</taxon>
        <taxon>Candidatus Muiribacteriaceae</taxon>
        <taxon>Candidatus Muiribacterium</taxon>
    </lineage>
</organism>
<dbReference type="PANTHER" id="PTHR12526:SF625">
    <property type="entry name" value="PHOSPHATIDYLINOSITOL GLYCAN-CLASS A"/>
    <property type="match status" value="1"/>
</dbReference>
<dbReference type="InterPro" id="IPR001296">
    <property type="entry name" value="Glyco_trans_1"/>
</dbReference>
<sequence length="353" mass="41341">MKRSDKIIYQYGNLAGWPYFYAKGLSDLGEKSISVKPVENDFVKDDGTMARRNLPTHKSVCRASDNRLKRLIKKLIFFLRNRNRIRLIHYHSTTMLPGFFDIIYFKLMKIPMIITWGGGDARIIGIAREKNPYFYLEPDEKRDKETINKLRFISKYVKNVAADPELSEYSRLFFDKIYILRQPIDLKKILLNIPQRNLDCPRLLHIPTYQNCKGTKYILEAVERLKKEGYNFDFRLMEANLTQKQTRKRISECDIYVDELRVGSYGMTAVEAMASGKVVITYIRDDLVNEYPEGLPVVNSNPDTVYNNLKNLLEKPELISEIGKKSREYAERYHDTKVVCSQLIDIYKEIGMK</sequence>
<accession>A0A2N5ZJ22</accession>
<dbReference type="CDD" id="cd03801">
    <property type="entry name" value="GT4_PimA-like"/>
    <property type="match status" value="1"/>
</dbReference>
<dbReference type="PANTHER" id="PTHR12526">
    <property type="entry name" value="GLYCOSYLTRANSFERASE"/>
    <property type="match status" value="1"/>
</dbReference>
<protein>
    <recommendedName>
        <fullName evidence="1">Glycosyl transferase family 1 domain-containing protein</fullName>
    </recommendedName>
</protein>
<dbReference type="AlphaFoldDB" id="A0A2N5ZJ22"/>
<feature type="domain" description="Glycosyl transferase family 1" evidence="1">
    <location>
        <begin position="243"/>
        <end position="328"/>
    </location>
</feature>
<dbReference type="GO" id="GO:0016757">
    <property type="term" value="F:glycosyltransferase activity"/>
    <property type="evidence" value="ECO:0007669"/>
    <property type="project" value="InterPro"/>
</dbReference>
<name>A0A2N5ZJ22_MUIH1</name>
<evidence type="ECO:0000313" key="2">
    <source>
        <dbReference type="EMBL" id="PLX18679.1"/>
    </source>
</evidence>
<dbReference type="Pfam" id="PF00534">
    <property type="entry name" value="Glycos_transf_1"/>
    <property type="match status" value="1"/>
</dbReference>
<dbReference type="Proteomes" id="UP000234857">
    <property type="component" value="Unassembled WGS sequence"/>
</dbReference>
<proteinExistence type="predicted"/>
<dbReference type="SUPFAM" id="SSF53756">
    <property type="entry name" value="UDP-Glycosyltransferase/glycogen phosphorylase"/>
    <property type="match status" value="1"/>
</dbReference>
<evidence type="ECO:0000313" key="3">
    <source>
        <dbReference type="Proteomes" id="UP000234857"/>
    </source>
</evidence>
<gene>
    <name evidence="2" type="ORF">C0601_04045</name>
</gene>
<evidence type="ECO:0000259" key="1">
    <source>
        <dbReference type="Pfam" id="PF00534"/>
    </source>
</evidence>
<dbReference type="Gene3D" id="3.40.50.2000">
    <property type="entry name" value="Glycogen Phosphorylase B"/>
    <property type="match status" value="1"/>
</dbReference>
<comment type="caution">
    <text evidence="2">The sequence shown here is derived from an EMBL/GenBank/DDBJ whole genome shotgun (WGS) entry which is preliminary data.</text>
</comment>
<dbReference type="EMBL" id="PKTG01000054">
    <property type="protein sequence ID" value="PLX18679.1"/>
    <property type="molecule type" value="Genomic_DNA"/>
</dbReference>